<reference evidence="1" key="1">
    <citation type="submission" date="2020-11" db="EMBL/GenBank/DDBJ databases">
        <authorList>
            <person name="Whitehead M."/>
        </authorList>
    </citation>
    <scope>NUCLEOTIDE SEQUENCE</scope>
    <source>
        <strain evidence="1">EGII</strain>
    </source>
</reference>
<dbReference type="Proteomes" id="UP000606786">
    <property type="component" value="Unassembled WGS sequence"/>
</dbReference>
<name>A0A811UVP5_CERCA</name>
<evidence type="ECO:0000313" key="2">
    <source>
        <dbReference type="Proteomes" id="UP000606786"/>
    </source>
</evidence>
<sequence>MRTWKQTINQPEPEPVAGGWVIKRSHQLRLSEMPKAIKCTVIERSVKIEYERMNECLPCCMTLFATQANKQKTKRNCCKQSNCIGAAAKAQVQCAEKWVCSVQTLKREARDKEIPAETSGRWRDGSSIEGLDIIYKYICMCV</sequence>
<gene>
    <name evidence="1" type="ORF">CCAP1982_LOCUS10881</name>
</gene>
<dbReference type="EMBL" id="CAJHJT010000034">
    <property type="protein sequence ID" value="CAD7002388.1"/>
    <property type="molecule type" value="Genomic_DNA"/>
</dbReference>
<accession>A0A811UVP5</accession>
<dbReference type="AlphaFoldDB" id="A0A811UVP5"/>
<protein>
    <submittedName>
        <fullName evidence="1">(Mediterranean fruit fly) hypothetical protein</fullName>
    </submittedName>
</protein>
<comment type="caution">
    <text evidence="1">The sequence shown here is derived from an EMBL/GenBank/DDBJ whole genome shotgun (WGS) entry which is preliminary data.</text>
</comment>
<evidence type="ECO:0000313" key="1">
    <source>
        <dbReference type="EMBL" id="CAD7002388.1"/>
    </source>
</evidence>
<keyword evidence="2" id="KW-1185">Reference proteome</keyword>
<organism evidence="1 2">
    <name type="scientific">Ceratitis capitata</name>
    <name type="common">Mediterranean fruit fly</name>
    <name type="synonym">Tephritis capitata</name>
    <dbReference type="NCBI Taxonomy" id="7213"/>
    <lineage>
        <taxon>Eukaryota</taxon>
        <taxon>Metazoa</taxon>
        <taxon>Ecdysozoa</taxon>
        <taxon>Arthropoda</taxon>
        <taxon>Hexapoda</taxon>
        <taxon>Insecta</taxon>
        <taxon>Pterygota</taxon>
        <taxon>Neoptera</taxon>
        <taxon>Endopterygota</taxon>
        <taxon>Diptera</taxon>
        <taxon>Brachycera</taxon>
        <taxon>Muscomorpha</taxon>
        <taxon>Tephritoidea</taxon>
        <taxon>Tephritidae</taxon>
        <taxon>Ceratitis</taxon>
        <taxon>Ceratitis</taxon>
    </lineage>
</organism>
<proteinExistence type="predicted"/>